<dbReference type="InterPro" id="IPR036188">
    <property type="entry name" value="FAD/NAD-bd_sf"/>
</dbReference>
<dbReference type="InterPro" id="IPR027477">
    <property type="entry name" value="Succ_DH/fumarate_Rdtase_cat_sf"/>
</dbReference>
<name>A0A9J6ZXX1_9GAMM</name>
<sequence>MANGIPYSEALKRYTPLKFRDPSTDKTPTQDLLREFHPDHTEGSMVKLQVGPNKGNTCHHQLAQMLQSDARIDEADLAGANICETDVLVIGGGGAGCAAALEASRSGAKVTLATKLRLGDSNTVMAEGGIQASVEKGDTPQMHFDDTLKGGHHYVDRELAAQMVLDGPEVIRWLIQQGMQFDLDKYGELLTRRAGGTSAPRVVYYRDYTGLEMMRVLREAVSNSPVEVRDYNPAVELLSNEHGECAGAVLSSLKNCRYTLVKAKAVILASGGIGRMHLNGFPTSNHFGATGDGLVLAYRLGAKLRDLDSFQYHPSGLAFPQHLAGTLITEGVRSSEAYLLNAAGERFVEELAPRDHVAAAIIRECREGRGIQVDEKTVGIWLDTPGLELRKPGILQQRFPKLLQLGQKSGVDPTHTPLLIYPTLHYQNGGVVIDKNGASSTSGLYCIGEVCGGIHGKNRLMGNSLLDIISFGRRAGQHAAEQSHGRPHTKISIEHLSSLRRELMTAAMPMDHKGPLLFPEYAKFDADADYDGLRRHKQR</sequence>
<dbReference type="Gene3D" id="3.90.700.10">
    <property type="entry name" value="Succinate dehydrogenase/fumarate reductase flavoprotein, catalytic domain"/>
    <property type="match status" value="1"/>
</dbReference>
<evidence type="ECO:0000256" key="4">
    <source>
        <dbReference type="PIRSR" id="PIRSR630664-50"/>
    </source>
</evidence>
<proteinExistence type="predicted"/>
<keyword evidence="2" id="KW-0285">Flavoprotein</keyword>
<feature type="active site" description="Proton acceptor" evidence="4">
    <location>
        <position position="354"/>
    </location>
</feature>
<keyword evidence="7" id="KW-1185">Reference proteome</keyword>
<evidence type="ECO:0000256" key="2">
    <source>
        <dbReference type="ARBA" id="ARBA00022630"/>
    </source>
</evidence>
<dbReference type="RefSeq" id="WP_005958506.1">
    <property type="nucleotide sequence ID" value="NZ_CP090569.1"/>
</dbReference>
<dbReference type="EMBL" id="CP090569">
    <property type="protein sequence ID" value="USF87605.1"/>
    <property type="molecule type" value="Genomic_DNA"/>
</dbReference>
<dbReference type="InterPro" id="IPR030664">
    <property type="entry name" value="SdhA/FrdA/AprA"/>
</dbReference>
<evidence type="ECO:0000259" key="5">
    <source>
        <dbReference type="Pfam" id="PF00890"/>
    </source>
</evidence>
<dbReference type="PRINTS" id="PR00411">
    <property type="entry name" value="PNDRDTASEI"/>
</dbReference>
<dbReference type="PRINTS" id="PR00368">
    <property type="entry name" value="FADPNR"/>
</dbReference>
<dbReference type="KEGG" id="eps:L0Y14_16030"/>
<dbReference type="SUPFAM" id="SSF51905">
    <property type="entry name" value="FAD/NAD(P)-binding domain"/>
    <property type="match status" value="1"/>
</dbReference>
<feature type="domain" description="FAD-dependent oxidoreductase 2 FAD-binding" evidence="5">
    <location>
        <begin position="86"/>
        <end position="465"/>
    </location>
</feature>
<comment type="cofactor">
    <cofactor evidence="1">
        <name>FAD</name>
        <dbReference type="ChEBI" id="CHEBI:57692"/>
    </cofactor>
</comment>
<dbReference type="Proteomes" id="UP001056649">
    <property type="component" value="Chromosome"/>
</dbReference>
<accession>A0A9J6ZXX1</accession>
<dbReference type="GO" id="GO:0016491">
    <property type="term" value="F:oxidoreductase activity"/>
    <property type="evidence" value="ECO:0007669"/>
    <property type="project" value="UniProtKB-KW"/>
</dbReference>
<dbReference type="SUPFAM" id="SSF56425">
    <property type="entry name" value="Succinate dehydrogenase/fumarate reductase flavoprotein, catalytic domain"/>
    <property type="match status" value="1"/>
</dbReference>
<dbReference type="Gene3D" id="3.50.50.60">
    <property type="entry name" value="FAD/NAD(P)-binding domain"/>
    <property type="match status" value="1"/>
</dbReference>
<evidence type="ECO:0000313" key="6">
    <source>
        <dbReference type="EMBL" id="USF87605.1"/>
    </source>
</evidence>
<evidence type="ECO:0000256" key="3">
    <source>
        <dbReference type="ARBA" id="ARBA00023002"/>
    </source>
</evidence>
<dbReference type="PANTHER" id="PTHR11632">
    <property type="entry name" value="SUCCINATE DEHYDROGENASE 2 FLAVOPROTEIN SUBUNIT"/>
    <property type="match status" value="1"/>
</dbReference>
<dbReference type="Pfam" id="PF00890">
    <property type="entry name" value="FAD_binding_2"/>
    <property type="match status" value="1"/>
</dbReference>
<dbReference type="AlphaFoldDB" id="A0A9J6ZXX1"/>
<keyword evidence="3" id="KW-0560">Oxidoreductase</keyword>
<evidence type="ECO:0000256" key="1">
    <source>
        <dbReference type="ARBA" id="ARBA00001974"/>
    </source>
</evidence>
<dbReference type="PANTHER" id="PTHR11632:SF51">
    <property type="entry name" value="SUCCINATE DEHYDROGENASE [UBIQUINONE] FLAVOPROTEIN SUBUNIT, MITOCHONDRIAL"/>
    <property type="match status" value="1"/>
</dbReference>
<dbReference type="InterPro" id="IPR003953">
    <property type="entry name" value="FAD-dep_OxRdtase_2_FAD-bd"/>
</dbReference>
<evidence type="ECO:0000313" key="7">
    <source>
        <dbReference type="Proteomes" id="UP001056649"/>
    </source>
</evidence>
<gene>
    <name evidence="6" type="ORF">L0Y14_16030</name>
</gene>
<protein>
    <submittedName>
        <fullName evidence="6">FAD-dependent oxidoreductase</fullName>
    </submittedName>
</protein>
<organism evidence="6 7">
    <name type="scientific">Candidatus Endoriftia persephonae</name>
    <dbReference type="NCBI Taxonomy" id="393765"/>
    <lineage>
        <taxon>Bacteria</taxon>
        <taxon>Pseudomonadati</taxon>
        <taxon>Pseudomonadota</taxon>
        <taxon>Gammaproteobacteria</taxon>
        <taxon>Chromatiales</taxon>
        <taxon>Sedimenticolaceae</taxon>
        <taxon>Candidatus Endoriftia</taxon>
    </lineage>
</organism>
<reference evidence="6" key="1">
    <citation type="journal article" date="2022" name="Mol. Ecol. Resour.">
        <title>The complete and closed genome of the facultative generalist Candidatus Endoriftia persephone from deep-sea hydrothermal vents.</title>
        <authorList>
            <person name="de Oliveira A.L."/>
            <person name="Srivastava A."/>
            <person name="Espada-Hinojosa S."/>
            <person name="Bright M."/>
        </authorList>
    </citation>
    <scope>NUCLEOTIDE SEQUENCE</scope>
    <source>
        <strain evidence="6">Tica-EPR-9o50.N</strain>
    </source>
</reference>